<dbReference type="Proteomes" id="UP000255108">
    <property type="component" value="Unassembled WGS sequence"/>
</dbReference>
<organism evidence="5 7">
    <name type="scientific">Iodobacter fluviatilis</name>
    <dbReference type="NCBI Taxonomy" id="537"/>
    <lineage>
        <taxon>Bacteria</taxon>
        <taxon>Pseudomonadati</taxon>
        <taxon>Pseudomonadota</taxon>
        <taxon>Betaproteobacteria</taxon>
        <taxon>Neisseriales</taxon>
        <taxon>Chitinibacteraceae</taxon>
        <taxon>Iodobacter</taxon>
    </lineage>
</organism>
<dbReference type="GO" id="GO:0016491">
    <property type="term" value="F:oxidoreductase activity"/>
    <property type="evidence" value="ECO:0007669"/>
    <property type="project" value="UniProtKB-KW"/>
</dbReference>
<evidence type="ECO:0000313" key="7">
    <source>
        <dbReference type="Proteomes" id="UP000255108"/>
    </source>
</evidence>
<gene>
    <name evidence="5" type="primary">nox</name>
    <name evidence="6" type="ORF">EV682_106120</name>
    <name evidence="5" type="ORF">NCTC11159_03186</name>
</gene>
<dbReference type="NCBIfam" id="TIGR02476">
    <property type="entry name" value="BluB"/>
    <property type="match status" value="1"/>
</dbReference>
<dbReference type="InterPro" id="IPR029479">
    <property type="entry name" value="Nitroreductase"/>
</dbReference>
<evidence type="ECO:0000313" key="8">
    <source>
        <dbReference type="Proteomes" id="UP000295794"/>
    </source>
</evidence>
<dbReference type="SUPFAM" id="SSF55469">
    <property type="entry name" value="FMN-dependent nitroreductase-like"/>
    <property type="match status" value="1"/>
</dbReference>
<dbReference type="InterPro" id="IPR050627">
    <property type="entry name" value="Nitroreductase/BluB"/>
</dbReference>
<keyword evidence="3 5" id="KW-0560">Oxidoreductase</keyword>
<dbReference type="OrthoDB" id="9773807at2"/>
<dbReference type="AlphaFoldDB" id="A0A377SUJ9"/>
<dbReference type="Gene3D" id="3.40.109.10">
    <property type="entry name" value="NADH Oxidase"/>
    <property type="match status" value="1"/>
</dbReference>
<dbReference type="InterPro" id="IPR000415">
    <property type="entry name" value="Nitroreductase-like"/>
</dbReference>
<dbReference type="EMBL" id="UGHR01000003">
    <property type="protein sequence ID" value="STR44647.1"/>
    <property type="molecule type" value="Genomic_DNA"/>
</dbReference>
<name>A0A377SUJ9_9NEIS</name>
<dbReference type="PANTHER" id="PTHR23026:SF90">
    <property type="entry name" value="IODOTYROSINE DEIODINASE 1"/>
    <property type="match status" value="1"/>
</dbReference>
<evidence type="ECO:0000259" key="4">
    <source>
        <dbReference type="Pfam" id="PF00881"/>
    </source>
</evidence>
<reference evidence="5 7" key="1">
    <citation type="submission" date="2018-06" db="EMBL/GenBank/DDBJ databases">
        <authorList>
            <consortium name="Pathogen Informatics"/>
            <person name="Doyle S."/>
        </authorList>
    </citation>
    <scope>NUCLEOTIDE SEQUENCE [LARGE SCALE GENOMIC DNA]</scope>
    <source>
        <strain evidence="5 7">NCTC11159</strain>
    </source>
</reference>
<dbReference type="InterPro" id="IPR012825">
    <property type="entry name" value="BluB"/>
</dbReference>
<protein>
    <submittedName>
        <fullName evidence="6">Cob(II)yrinic acid a,c-diamide reductase</fullName>
    </submittedName>
    <submittedName>
        <fullName evidence="5">NADH dehydrogenase</fullName>
        <ecNumber evidence="5">1.6.99.3</ecNumber>
    </submittedName>
</protein>
<feature type="domain" description="Nitroreductase" evidence="4">
    <location>
        <begin position="20"/>
        <end position="182"/>
    </location>
</feature>
<dbReference type="RefSeq" id="WP_115228425.1">
    <property type="nucleotide sequence ID" value="NZ_CAWOLO010000006.1"/>
</dbReference>
<evidence type="ECO:0000313" key="6">
    <source>
        <dbReference type="EMBL" id="TCU86236.1"/>
    </source>
</evidence>
<keyword evidence="8" id="KW-1185">Reference proteome</keyword>
<dbReference type="PANTHER" id="PTHR23026">
    <property type="entry name" value="NADPH NITROREDUCTASE"/>
    <property type="match status" value="1"/>
</dbReference>
<dbReference type="Proteomes" id="UP000295794">
    <property type="component" value="Unassembled WGS sequence"/>
</dbReference>
<dbReference type="Pfam" id="PF00881">
    <property type="entry name" value="Nitroreductase"/>
    <property type="match status" value="1"/>
</dbReference>
<evidence type="ECO:0000313" key="5">
    <source>
        <dbReference type="EMBL" id="STR44647.1"/>
    </source>
</evidence>
<keyword evidence="1" id="KW-0285">Flavoprotein</keyword>
<evidence type="ECO:0000256" key="1">
    <source>
        <dbReference type="ARBA" id="ARBA00022630"/>
    </source>
</evidence>
<keyword evidence="2" id="KW-0288">FMN</keyword>
<sequence>MPNSHRFSDSEIASLTRLMSQRRDIRQFKTGPLPEGLMPRLIEAAQMAPSVGFMQPWRFLHITDDALRVQVHALVDAERERTSAALPSRQQEFMKLKVDGLAECAEVLVVALMDGREKHIFGRRTLPEMDLASASCAIQNMWLLARAEGIGMGWVSIFEPEDLARLLKMPEGAKPIAILCLGQVEAFPEKPTLERLGWGCRLEQEQIFFENSWPEGDHSTPITY</sequence>
<proteinExistence type="predicted"/>
<evidence type="ECO:0000256" key="2">
    <source>
        <dbReference type="ARBA" id="ARBA00022643"/>
    </source>
</evidence>
<dbReference type="EC" id="1.6.99.3" evidence="5"/>
<accession>A0A377SUJ9</accession>
<evidence type="ECO:0000256" key="3">
    <source>
        <dbReference type="ARBA" id="ARBA00023002"/>
    </source>
</evidence>
<dbReference type="EMBL" id="SMBT01000006">
    <property type="protein sequence ID" value="TCU86236.1"/>
    <property type="molecule type" value="Genomic_DNA"/>
</dbReference>
<reference evidence="6 8" key="2">
    <citation type="submission" date="2019-03" db="EMBL/GenBank/DDBJ databases">
        <title>Genomic Encyclopedia of Type Strains, Phase IV (KMG-IV): sequencing the most valuable type-strain genomes for metagenomic binning, comparative biology and taxonomic classification.</title>
        <authorList>
            <person name="Goeker M."/>
        </authorList>
    </citation>
    <scope>NUCLEOTIDE SEQUENCE [LARGE SCALE GENOMIC DNA]</scope>
    <source>
        <strain evidence="6 8">DSM 3764</strain>
    </source>
</reference>